<keyword evidence="2" id="KW-1133">Transmembrane helix</keyword>
<evidence type="ECO:0000313" key="4">
    <source>
        <dbReference type="EMBL" id="KAK9704618.1"/>
    </source>
</evidence>
<dbReference type="PROSITE" id="PS00134">
    <property type="entry name" value="TRYPSIN_HIS"/>
    <property type="match status" value="1"/>
</dbReference>
<keyword evidence="2" id="KW-0472">Membrane</keyword>
<dbReference type="GO" id="GO:0004252">
    <property type="term" value="F:serine-type endopeptidase activity"/>
    <property type="evidence" value="ECO:0007669"/>
    <property type="project" value="InterPro"/>
</dbReference>
<dbReference type="SMART" id="SM00020">
    <property type="entry name" value="Tryp_SPc"/>
    <property type="match status" value="1"/>
</dbReference>
<keyword evidence="1" id="KW-1015">Disulfide bond</keyword>
<dbReference type="InterPro" id="IPR001254">
    <property type="entry name" value="Trypsin_dom"/>
</dbReference>
<proteinExistence type="predicted"/>
<dbReference type="PANTHER" id="PTHR24252">
    <property type="entry name" value="ACROSIN-RELATED"/>
    <property type="match status" value="1"/>
</dbReference>
<feature type="transmembrane region" description="Helical" evidence="2">
    <location>
        <begin position="7"/>
        <end position="27"/>
    </location>
</feature>
<dbReference type="InterPro" id="IPR043504">
    <property type="entry name" value="Peptidase_S1_PA_chymotrypsin"/>
</dbReference>
<dbReference type="Pfam" id="PF00089">
    <property type="entry name" value="Trypsin"/>
    <property type="match status" value="1"/>
</dbReference>
<dbReference type="FunFam" id="2.40.10.10:FF:000068">
    <property type="entry name" value="transmembrane protease serine 2"/>
    <property type="match status" value="1"/>
</dbReference>
<accession>A0AAW1JJL4</accession>
<dbReference type="AlphaFoldDB" id="A0AAW1JJL4"/>
<reference evidence="4 5" key="1">
    <citation type="journal article" date="2024" name="BMC Genomics">
        <title>De novo assembly and annotation of Popillia japonica's genome with initial clues to its potential as an invasive pest.</title>
        <authorList>
            <person name="Cucini C."/>
            <person name="Boschi S."/>
            <person name="Funari R."/>
            <person name="Cardaioli E."/>
            <person name="Iannotti N."/>
            <person name="Marturano G."/>
            <person name="Paoli F."/>
            <person name="Bruttini M."/>
            <person name="Carapelli A."/>
            <person name="Frati F."/>
            <person name="Nardi F."/>
        </authorList>
    </citation>
    <scope>NUCLEOTIDE SEQUENCE [LARGE SCALE GENOMIC DNA]</scope>
    <source>
        <strain evidence="4">DMR45628</strain>
    </source>
</reference>
<name>A0AAW1JJL4_POPJA</name>
<dbReference type="EMBL" id="JASPKY010000346">
    <property type="protein sequence ID" value="KAK9704618.1"/>
    <property type="molecule type" value="Genomic_DNA"/>
</dbReference>
<dbReference type="PANTHER" id="PTHR24252:SF7">
    <property type="entry name" value="HYALIN"/>
    <property type="match status" value="1"/>
</dbReference>
<dbReference type="PRINTS" id="PR00722">
    <property type="entry name" value="CHYMOTRYPSIN"/>
</dbReference>
<dbReference type="Proteomes" id="UP001458880">
    <property type="component" value="Unassembled WGS sequence"/>
</dbReference>
<dbReference type="CDD" id="cd00190">
    <property type="entry name" value="Tryp_SPc"/>
    <property type="match status" value="1"/>
</dbReference>
<dbReference type="InterPro" id="IPR009003">
    <property type="entry name" value="Peptidase_S1_PA"/>
</dbReference>
<dbReference type="SUPFAM" id="SSF50494">
    <property type="entry name" value="Trypsin-like serine proteases"/>
    <property type="match status" value="1"/>
</dbReference>
<keyword evidence="5" id="KW-1185">Reference proteome</keyword>
<evidence type="ECO:0000259" key="3">
    <source>
        <dbReference type="PROSITE" id="PS50240"/>
    </source>
</evidence>
<evidence type="ECO:0000256" key="2">
    <source>
        <dbReference type="SAM" id="Phobius"/>
    </source>
</evidence>
<comment type="caution">
    <text evidence="4">The sequence shown here is derived from an EMBL/GenBank/DDBJ whole genome shotgun (WGS) entry which is preliminary data.</text>
</comment>
<keyword evidence="2" id="KW-0812">Transmembrane</keyword>
<dbReference type="GO" id="GO:0006508">
    <property type="term" value="P:proteolysis"/>
    <property type="evidence" value="ECO:0007669"/>
    <property type="project" value="InterPro"/>
</dbReference>
<dbReference type="InterPro" id="IPR001314">
    <property type="entry name" value="Peptidase_S1A"/>
</dbReference>
<dbReference type="InterPro" id="IPR018114">
    <property type="entry name" value="TRYPSIN_HIS"/>
</dbReference>
<organism evidence="4 5">
    <name type="scientific">Popillia japonica</name>
    <name type="common">Japanese beetle</name>
    <dbReference type="NCBI Taxonomy" id="7064"/>
    <lineage>
        <taxon>Eukaryota</taxon>
        <taxon>Metazoa</taxon>
        <taxon>Ecdysozoa</taxon>
        <taxon>Arthropoda</taxon>
        <taxon>Hexapoda</taxon>
        <taxon>Insecta</taxon>
        <taxon>Pterygota</taxon>
        <taxon>Neoptera</taxon>
        <taxon>Endopterygota</taxon>
        <taxon>Coleoptera</taxon>
        <taxon>Polyphaga</taxon>
        <taxon>Scarabaeiformia</taxon>
        <taxon>Scarabaeidae</taxon>
        <taxon>Rutelinae</taxon>
        <taxon>Popillia</taxon>
    </lineage>
</organism>
<dbReference type="Gene3D" id="2.40.10.10">
    <property type="entry name" value="Trypsin-like serine proteases"/>
    <property type="match status" value="1"/>
</dbReference>
<gene>
    <name evidence="4" type="ORF">QE152_g27763</name>
</gene>
<feature type="domain" description="Peptidase S1" evidence="3">
    <location>
        <begin position="52"/>
        <end position="285"/>
    </location>
</feature>
<protein>
    <submittedName>
        <fullName evidence="4">Trypsin</fullName>
    </submittedName>
</protein>
<dbReference type="PROSITE" id="PS50240">
    <property type="entry name" value="TRYPSIN_DOM"/>
    <property type="match status" value="1"/>
</dbReference>
<evidence type="ECO:0000313" key="5">
    <source>
        <dbReference type="Proteomes" id="UP001458880"/>
    </source>
</evidence>
<evidence type="ECO:0000256" key="1">
    <source>
        <dbReference type="ARBA" id="ARBA00023157"/>
    </source>
</evidence>
<sequence length="290" mass="32738">MKPFILFLNIIEFICYVAGLIPPFYLFPPPTKRCFCGISNENRTRDYEFLKIIGGTVADYHEFPWLVQLQYRNRTVCGGAIISDLFVLTAAHCYRNDFVQTDLKIAVAQHDMCSNNNEVNLLSVNRVVQHEDFDIRTYYADIMLLKLSMRLGFNKFIRPICLPRSRLDLQGVYYGRRGLIAGWGIYEDESLALSCEPRKVYVPISSKNQCNATGSVSSIFCAGYIEGGSGFCDGDSGGAFHLKNDYGQYEFVGIISNSVGCGQPGQPGQYTDVGLFLPWIFKRIYGSRFC</sequence>